<dbReference type="VEuPathDB" id="VectorBase:AALB001271"/>
<dbReference type="STRING" id="7167.A0A182F481"/>
<reference evidence="1 2" key="1">
    <citation type="journal article" date="2017" name="G3 (Bethesda)">
        <title>The Physical Genome Mapping of Anopheles albimanus Corrected Scaffold Misassemblies and Identified Interarm Rearrangements in Genus Anopheles.</title>
        <authorList>
            <person name="Artemov G.N."/>
            <person name="Peery A.N."/>
            <person name="Jiang X."/>
            <person name="Tu Z."/>
            <person name="Stegniy V.N."/>
            <person name="Sharakhova M.V."/>
            <person name="Sharakhov I.V."/>
        </authorList>
    </citation>
    <scope>NUCLEOTIDE SEQUENCE [LARGE SCALE GENOMIC DNA]</scope>
    <source>
        <strain evidence="1 2">ALBI9_A</strain>
    </source>
</reference>
<dbReference type="EnsemblMetazoa" id="AALB001271-RA">
    <property type="protein sequence ID" value="AALB001271-PA"/>
    <property type="gene ID" value="AALB001271"/>
</dbReference>
<proteinExistence type="predicted"/>
<evidence type="ECO:0000313" key="2">
    <source>
        <dbReference type="Proteomes" id="UP000069272"/>
    </source>
</evidence>
<accession>A0A182F481</accession>
<sequence length="115" mass="13092">MRTTQKGDMLIELRQGVAVPTELHSLVEESLGQEAAVRALTQDATIECRNLHSLTTEEELEVLLQEQREMGTRIATIRMHIQGARKLLAKRSIKIRWFVGQFRIAPRVDPSTKQS</sequence>
<evidence type="ECO:0000313" key="1">
    <source>
        <dbReference type="EnsemblMetazoa" id="AALB001271-PA"/>
    </source>
</evidence>
<reference evidence="1" key="2">
    <citation type="submission" date="2022-08" db="UniProtKB">
        <authorList>
            <consortium name="EnsemblMetazoa"/>
        </authorList>
    </citation>
    <scope>IDENTIFICATION</scope>
    <source>
        <strain evidence="1">STECLA/ALBI9_A</strain>
    </source>
</reference>
<organism evidence="1 2">
    <name type="scientific">Anopheles albimanus</name>
    <name type="common">New world malaria mosquito</name>
    <dbReference type="NCBI Taxonomy" id="7167"/>
    <lineage>
        <taxon>Eukaryota</taxon>
        <taxon>Metazoa</taxon>
        <taxon>Ecdysozoa</taxon>
        <taxon>Arthropoda</taxon>
        <taxon>Hexapoda</taxon>
        <taxon>Insecta</taxon>
        <taxon>Pterygota</taxon>
        <taxon>Neoptera</taxon>
        <taxon>Endopterygota</taxon>
        <taxon>Diptera</taxon>
        <taxon>Nematocera</taxon>
        <taxon>Culicoidea</taxon>
        <taxon>Culicidae</taxon>
        <taxon>Anophelinae</taxon>
        <taxon>Anopheles</taxon>
    </lineage>
</organism>
<dbReference type="Proteomes" id="UP000069272">
    <property type="component" value="Chromosome 3R"/>
</dbReference>
<protein>
    <submittedName>
        <fullName evidence="1">Uncharacterized protein</fullName>
    </submittedName>
</protein>
<name>A0A182F481_ANOAL</name>
<dbReference type="AlphaFoldDB" id="A0A182F481"/>
<keyword evidence="2" id="KW-1185">Reference proteome</keyword>